<gene>
    <name evidence="2" type="ORF">GCM10017790_01530</name>
</gene>
<comment type="caution">
    <text evidence="2">The sequence shown here is derived from an EMBL/GenBank/DDBJ whole genome shotgun (WGS) entry which is preliminary data.</text>
</comment>
<protein>
    <recommendedName>
        <fullName evidence="1">DUF5753 domain-containing protein</fullName>
    </recommendedName>
</protein>
<evidence type="ECO:0000313" key="2">
    <source>
        <dbReference type="EMBL" id="GHH01508.1"/>
    </source>
</evidence>
<reference evidence="3" key="1">
    <citation type="journal article" date="2019" name="Int. J. Syst. Evol. Microbiol.">
        <title>The Global Catalogue of Microorganisms (GCM) 10K type strain sequencing project: providing services to taxonomists for standard genome sequencing and annotation.</title>
        <authorList>
            <consortium name="The Broad Institute Genomics Platform"/>
            <consortium name="The Broad Institute Genome Sequencing Center for Infectious Disease"/>
            <person name="Wu L."/>
            <person name="Ma J."/>
        </authorList>
    </citation>
    <scope>NUCLEOTIDE SEQUENCE [LARGE SCALE GENOMIC DNA]</scope>
    <source>
        <strain evidence="3">CGMCC 4.7683</strain>
    </source>
</reference>
<sequence length="94" mass="10932">MLHLLPVSSLPKFRIHLVPAESSVTDIRTGFTIYEQDQHRSVLHLQQLTTSLFLENDHDISFYAGLLERIADKPLTRQQTQEWLTDPLANLEHR</sequence>
<keyword evidence="3" id="KW-1185">Reference proteome</keyword>
<dbReference type="Proteomes" id="UP000635387">
    <property type="component" value="Unassembled WGS sequence"/>
</dbReference>
<organism evidence="2 3">
    <name type="scientific">Amycolatopsis oliviviridis</name>
    <dbReference type="NCBI Taxonomy" id="1471590"/>
    <lineage>
        <taxon>Bacteria</taxon>
        <taxon>Bacillati</taxon>
        <taxon>Actinomycetota</taxon>
        <taxon>Actinomycetes</taxon>
        <taxon>Pseudonocardiales</taxon>
        <taxon>Pseudonocardiaceae</taxon>
        <taxon>Amycolatopsis</taxon>
    </lineage>
</organism>
<dbReference type="Pfam" id="PF19054">
    <property type="entry name" value="DUF5753"/>
    <property type="match status" value="1"/>
</dbReference>
<feature type="domain" description="DUF5753" evidence="1">
    <location>
        <begin position="2"/>
        <end position="85"/>
    </location>
</feature>
<dbReference type="InterPro" id="IPR043917">
    <property type="entry name" value="DUF5753"/>
</dbReference>
<evidence type="ECO:0000259" key="1">
    <source>
        <dbReference type="Pfam" id="PF19054"/>
    </source>
</evidence>
<accession>A0ABQ3L490</accession>
<evidence type="ECO:0000313" key="3">
    <source>
        <dbReference type="Proteomes" id="UP000635387"/>
    </source>
</evidence>
<dbReference type="EMBL" id="BNAY01000001">
    <property type="protein sequence ID" value="GHH01508.1"/>
    <property type="molecule type" value="Genomic_DNA"/>
</dbReference>
<proteinExistence type="predicted"/>
<name>A0ABQ3L490_9PSEU</name>